<protein>
    <recommendedName>
        <fullName evidence="4">RNA pyrophosphohydrolase</fullName>
        <ecNumber evidence="4">3.6.1.-</ecNumber>
    </recommendedName>
    <alternativeName>
        <fullName evidence="4">(Di)nucleoside polyphosphate hydrolase</fullName>
    </alternativeName>
</protein>
<dbReference type="InterPro" id="IPR022927">
    <property type="entry name" value="RppH"/>
</dbReference>
<dbReference type="SUPFAM" id="SSF55811">
    <property type="entry name" value="Nudix"/>
    <property type="match status" value="1"/>
</dbReference>
<feature type="short sequence motif" description="Nudix box" evidence="4">
    <location>
        <begin position="40"/>
        <end position="61"/>
    </location>
</feature>
<gene>
    <name evidence="4" type="primary">rppH</name>
    <name evidence="4" type="synonym">nudH</name>
    <name evidence="6" type="ORF">SAOR_15760</name>
</gene>
<dbReference type="PROSITE" id="PS00893">
    <property type="entry name" value="NUDIX_BOX"/>
    <property type="match status" value="1"/>
</dbReference>
<dbReference type="Pfam" id="PF00293">
    <property type="entry name" value="NUDIX"/>
    <property type="match status" value="1"/>
</dbReference>
<proteinExistence type="inferred from homology"/>
<dbReference type="NCBIfam" id="NF001938">
    <property type="entry name" value="PRK00714.1-5"/>
    <property type="match status" value="1"/>
</dbReference>
<dbReference type="Gene3D" id="3.90.79.10">
    <property type="entry name" value="Nucleoside Triphosphate Pyrophosphohydrolase"/>
    <property type="match status" value="1"/>
</dbReference>
<evidence type="ECO:0000256" key="4">
    <source>
        <dbReference type="HAMAP-Rule" id="MF_00298"/>
    </source>
</evidence>
<comment type="cofactor">
    <cofactor evidence="4">
        <name>a divalent metal cation</name>
        <dbReference type="ChEBI" id="CHEBI:60240"/>
    </cofactor>
</comment>
<dbReference type="EC" id="3.6.1.-" evidence="4"/>
<comment type="similarity">
    <text evidence="4">Belongs to the Nudix hydrolase family. RppH subfamily.</text>
</comment>
<accession>A0A423PFD7</accession>
<comment type="caution">
    <text evidence="6">The sequence shown here is derived from an EMBL/GenBank/DDBJ whole genome shotgun (WGS) entry which is preliminary data.</text>
</comment>
<dbReference type="InterPro" id="IPR015797">
    <property type="entry name" value="NUDIX_hydrolase-like_dom_sf"/>
</dbReference>
<dbReference type="PANTHER" id="PTHR43736:SF1">
    <property type="entry name" value="DIHYDRONEOPTERIN TRIPHOSPHATE DIPHOSPHATASE"/>
    <property type="match status" value="1"/>
</dbReference>
<dbReference type="FunFam" id="3.90.79.10:FF:000001">
    <property type="entry name" value="RNA pyrophosphohydrolase"/>
    <property type="match status" value="1"/>
</dbReference>
<evidence type="ECO:0000313" key="7">
    <source>
        <dbReference type="Proteomes" id="UP000283993"/>
    </source>
</evidence>
<comment type="cofactor">
    <cofactor evidence="1">
        <name>Mn(2+)</name>
        <dbReference type="ChEBI" id="CHEBI:29035"/>
    </cofactor>
</comment>
<evidence type="ECO:0000259" key="5">
    <source>
        <dbReference type="PROSITE" id="PS51462"/>
    </source>
</evidence>
<sequence length="160" mass="19167">MIVIDAQGFRANVGIILSNPRGEVFWAKRIGQQSWQFPQGGIREGEDARDALFRELEEEVGLRPEHVRMIGATRRWLRYRLPKRYVRRNRRPLCIGQKQKWFMLELIAPESCVRFDATEKPEFDGWRWVDYWHPVDEVVFFKRQVYRLALDELSDCLKTQ</sequence>
<evidence type="ECO:0000256" key="2">
    <source>
        <dbReference type="ARBA" id="ARBA00001946"/>
    </source>
</evidence>
<evidence type="ECO:0000256" key="3">
    <source>
        <dbReference type="ARBA" id="ARBA00022801"/>
    </source>
</evidence>
<keyword evidence="7" id="KW-1185">Reference proteome</keyword>
<dbReference type="PANTHER" id="PTHR43736">
    <property type="entry name" value="ADP-RIBOSE PYROPHOSPHATASE"/>
    <property type="match status" value="1"/>
</dbReference>
<comment type="cofactor">
    <cofactor evidence="2">
        <name>Mg(2+)</name>
        <dbReference type="ChEBI" id="CHEBI:18420"/>
    </cofactor>
</comment>
<dbReference type="InterPro" id="IPR000086">
    <property type="entry name" value="NUDIX_hydrolase_dom"/>
</dbReference>
<reference evidence="6 7" key="1">
    <citation type="submission" date="2013-10" db="EMBL/GenBank/DDBJ databases">
        <title>Salinisphaera orenii MK-B5 Genome Sequencing.</title>
        <authorList>
            <person name="Lai Q."/>
            <person name="Li C."/>
            <person name="Shao Z."/>
        </authorList>
    </citation>
    <scope>NUCLEOTIDE SEQUENCE [LARGE SCALE GENOMIC DNA]</scope>
    <source>
        <strain evidence="6 7">MK-B5</strain>
    </source>
</reference>
<dbReference type="EMBL" id="AYKH01000043">
    <property type="protein sequence ID" value="ROO24253.1"/>
    <property type="molecule type" value="Genomic_DNA"/>
</dbReference>
<dbReference type="PROSITE" id="PS51462">
    <property type="entry name" value="NUDIX"/>
    <property type="match status" value="1"/>
</dbReference>
<dbReference type="InterPro" id="IPR020476">
    <property type="entry name" value="Nudix_hydrolase"/>
</dbReference>
<keyword evidence="3 4" id="KW-0378">Hydrolase</keyword>
<feature type="domain" description="Nudix hydrolase" evidence="5">
    <location>
        <begin position="8"/>
        <end position="151"/>
    </location>
</feature>
<evidence type="ECO:0000256" key="1">
    <source>
        <dbReference type="ARBA" id="ARBA00001936"/>
    </source>
</evidence>
<organism evidence="6 7">
    <name type="scientific">Salinisphaera orenii MK-B5</name>
    <dbReference type="NCBI Taxonomy" id="856730"/>
    <lineage>
        <taxon>Bacteria</taxon>
        <taxon>Pseudomonadati</taxon>
        <taxon>Pseudomonadota</taxon>
        <taxon>Gammaproteobacteria</taxon>
        <taxon>Salinisphaerales</taxon>
        <taxon>Salinisphaeraceae</taxon>
        <taxon>Salinisphaera</taxon>
    </lineage>
</organism>
<dbReference type="AlphaFoldDB" id="A0A423PFD7"/>
<comment type="function">
    <text evidence="4">Accelerates the degradation of transcripts by removing pyrophosphate from the 5'-end of triphosphorylated RNA, leading to a more labile monophosphorylated state that can stimulate subsequent ribonuclease cleavage.</text>
</comment>
<dbReference type="PRINTS" id="PR00502">
    <property type="entry name" value="NUDIXFAMILY"/>
</dbReference>
<dbReference type="NCBIfam" id="NF001937">
    <property type="entry name" value="PRK00714.1-4"/>
    <property type="match status" value="1"/>
</dbReference>
<dbReference type="Proteomes" id="UP000283993">
    <property type="component" value="Unassembled WGS sequence"/>
</dbReference>
<dbReference type="GO" id="GO:0034353">
    <property type="term" value="F:mRNA 5'-diphosphatase activity"/>
    <property type="evidence" value="ECO:0007669"/>
    <property type="project" value="UniProtKB-ARBA"/>
</dbReference>
<dbReference type="InterPro" id="IPR020084">
    <property type="entry name" value="NUDIX_hydrolase_CS"/>
</dbReference>
<dbReference type="HAMAP" id="MF_00298">
    <property type="entry name" value="Nudix_RppH"/>
    <property type="match status" value="1"/>
</dbReference>
<dbReference type="CDD" id="cd03671">
    <property type="entry name" value="NUDIX_Ap4A_hydrolase_plant_like"/>
    <property type="match status" value="1"/>
</dbReference>
<evidence type="ECO:0000313" key="6">
    <source>
        <dbReference type="EMBL" id="ROO24253.1"/>
    </source>
</evidence>
<name>A0A423PFD7_9GAMM</name>